<evidence type="ECO:0000313" key="2">
    <source>
        <dbReference type="EMBL" id="CAA7025906.1"/>
    </source>
</evidence>
<dbReference type="EMBL" id="CACVBM020000654">
    <property type="protein sequence ID" value="CAA7021801.1"/>
    <property type="molecule type" value="Genomic_DNA"/>
</dbReference>
<protein>
    <submittedName>
        <fullName evidence="1">Uncharacterized protein</fullName>
    </submittedName>
</protein>
<organism evidence="1 3">
    <name type="scientific">Microthlaspi erraticum</name>
    <dbReference type="NCBI Taxonomy" id="1685480"/>
    <lineage>
        <taxon>Eukaryota</taxon>
        <taxon>Viridiplantae</taxon>
        <taxon>Streptophyta</taxon>
        <taxon>Embryophyta</taxon>
        <taxon>Tracheophyta</taxon>
        <taxon>Spermatophyta</taxon>
        <taxon>Magnoliopsida</taxon>
        <taxon>eudicotyledons</taxon>
        <taxon>Gunneridae</taxon>
        <taxon>Pentapetalae</taxon>
        <taxon>rosids</taxon>
        <taxon>malvids</taxon>
        <taxon>Brassicales</taxon>
        <taxon>Brassicaceae</taxon>
        <taxon>Coluteocarpeae</taxon>
        <taxon>Microthlaspi</taxon>
    </lineage>
</organism>
<keyword evidence="3" id="KW-1185">Reference proteome</keyword>
<dbReference type="Proteomes" id="UP000467841">
    <property type="component" value="Unassembled WGS sequence"/>
</dbReference>
<accession>A0A6D2I049</accession>
<name>A0A6D2I049_9BRAS</name>
<evidence type="ECO:0000313" key="1">
    <source>
        <dbReference type="EMBL" id="CAA7021801.1"/>
    </source>
</evidence>
<proteinExistence type="predicted"/>
<reference evidence="1 3" key="1">
    <citation type="submission" date="2020-01" db="EMBL/GenBank/DDBJ databases">
        <authorList>
            <person name="Mishra B."/>
        </authorList>
    </citation>
    <scope>NUCLEOTIDE SEQUENCE [LARGE SCALE GENOMIC DNA]</scope>
</reference>
<dbReference type="AlphaFoldDB" id="A0A6D2I049"/>
<dbReference type="EMBL" id="CACVBM020001045">
    <property type="protein sequence ID" value="CAA7025906.1"/>
    <property type="molecule type" value="Genomic_DNA"/>
</dbReference>
<evidence type="ECO:0000313" key="3">
    <source>
        <dbReference type="Proteomes" id="UP000467841"/>
    </source>
</evidence>
<sequence length="74" mass="8848">MIQFRDSDYDYHPSYYQLRGIVSGLASDKNTTIHQKNGQELINTRDQRHRKLLGVEKRLRLEKEVRRQSNFADL</sequence>
<gene>
    <name evidence="2" type="ORF">MERR_LOCUS13141</name>
    <name evidence="1" type="ORF">MERR_LOCUS9036</name>
</gene>